<evidence type="ECO:0000313" key="3">
    <source>
        <dbReference type="EMBL" id="MEJ2902183.1"/>
    </source>
</evidence>
<dbReference type="InterPro" id="IPR025665">
    <property type="entry name" value="Beta-barrel_OMP_2"/>
</dbReference>
<evidence type="ECO:0000313" key="4">
    <source>
        <dbReference type="Proteomes" id="UP001378956"/>
    </source>
</evidence>
<evidence type="ECO:0000259" key="2">
    <source>
        <dbReference type="Pfam" id="PF13568"/>
    </source>
</evidence>
<keyword evidence="1" id="KW-0812">Transmembrane</keyword>
<keyword evidence="1" id="KW-1133">Transmembrane helix</keyword>
<protein>
    <submittedName>
        <fullName evidence="3">Outer membrane beta-barrel protein</fullName>
    </submittedName>
</protein>
<keyword evidence="1" id="KW-0472">Membrane</keyword>
<dbReference type="EMBL" id="JBBEUB010000002">
    <property type="protein sequence ID" value="MEJ2902183.1"/>
    <property type="molecule type" value="Genomic_DNA"/>
</dbReference>
<dbReference type="Proteomes" id="UP001378956">
    <property type="component" value="Unassembled WGS sequence"/>
</dbReference>
<keyword evidence="4" id="KW-1185">Reference proteome</keyword>
<sequence>MEHTDRGLEVIKSLLQNNEEAYKEGSWESFSKQQPAKTKTSGWYWFSGIAASLLLICLAFLFSYNPDPKPIPLVKFKTKPVQKEIIQEVQVKKLNTTNHHPVQINKKQAKIRLVNSTIPEQDKPIPENTMVAQAKPNEEQIDAARAPRSKKIIPYTTYQETESAKKTKKEPNWIVGLGMATDFSNSKKLGLAFEAVVGYALHPKITIMLGAGYRESSAFKDNDGQTLSATDEKQLESATVRLSGVEIPLGLRYNVNQRLYAKVGVSAFATIKQRGELTYVSTVSHTQSIVDPNGEVYDKTFTSEERSVVDIEDQPQNKEKYKSFINISFGYKYPFLKNRTITLEPFFKLPMQSSKIENVKFSSAGLRLGIDF</sequence>
<accession>A0ABU8NJZ3</accession>
<proteinExistence type="predicted"/>
<evidence type="ECO:0000256" key="1">
    <source>
        <dbReference type="SAM" id="Phobius"/>
    </source>
</evidence>
<reference evidence="3 4" key="1">
    <citation type="submission" date="2024-03" db="EMBL/GenBank/DDBJ databases">
        <title>Sequence of Lycoming College Course Isolates.</title>
        <authorList>
            <person name="Plotts O."/>
            <person name="Newman J."/>
        </authorList>
    </citation>
    <scope>NUCLEOTIDE SEQUENCE [LARGE SCALE GENOMIC DNA]</scope>
    <source>
        <strain evidence="3 4">CJB-3</strain>
    </source>
</reference>
<comment type="caution">
    <text evidence="3">The sequence shown here is derived from an EMBL/GenBank/DDBJ whole genome shotgun (WGS) entry which is preliminary data.</text>
</comment>
<dbReference type="Pfam" id="PF13568">
    <property type="entry name" value="OMP_b-brl_2"/>
    <property type="match status" value="1"/>
</dbReference>
<dbReference type="RefSeq" id="WP_337715947.1">
    <property type="nucleotide sequence ID" value="NZ_JBBEUB010000002.1"/>
</dbReference>
<feature type="transmembrane region" description="Helical" evidence="1">
    <location>
        <begin position="42"/>
        <end position="64"/>
    </location>
</feature>
<gene>
    <name evidence="3" type="ORF">WAE58_07095</name>
</gene>
<name>A0ABU8NJZ3_9SPHI</name>
<organism evidence="3 4">
    <name type="scientific">Pedobacter panaciterrae</name>
    <dbReference type="NCBI Taxonomy" id="363849"/>
    <lineage>
        <taxon>Bacteria</taxon>
        <taxon>Pseudomonadati</taxon>
        <taxon>Bacteroidota</taxon>
        <taxon>Sphingobacteriia</taxon>
        <taxon>Sphingobacteriales</taxon>
        <taxon>Sphingobacteriaceae</taxon>
        <taxon>Pedobacter</taxon>
    </lineage>
</organism>
<feature type="domain" description="Outer membrane protein beta-barrel" evidence="2">
    <location>
        <begin position="184"/>
        <end position="272"/>
    </location>
</feature>